<dbReference type="InterPro" id="IPR029787">
    <property type="entry name" value="Nucleotide_cyclase"/>
</dbReference>
<feature type="transmembrane region" description="Helical" evidence="1">
    <location>
        <begin position="124"/>
        <end position="153"/>
    </location>
</feature>
<dbReference type="InterPro" id="IPR050697">
    <property type="entry name" value="Adenylyl/Guanylyl_Cyclase_3/4"/>
</dbReference>
<keyword evidence="4" id="KW-1185">Reference proteome</keyword>
<name>A0A7X9XDA1_9BACT</name>
<feature type="domain" description="Guanylate cyclase" evidence="2">
    <location>
        <begin position="182"/>
        <end position="311"/>
    </location>
</feature>
<evidence type="ECO:0000313" key="4">
    <source>
        <dbReference type="Proteomes" id="UP000576082"/>
    </source>
</evidence>
<dbReference type="Pfam" id="PF00211">
    <property type="entry name" value="Guanylate_cyc"/>
    <property type="match status" value="1"/>
</dbReference>
<dbReference type="Proteomes" id="UP000576082">
    <property type="component" value="Unassembled WGS sequence"/>
</dbReference>
<gene>
    <name evidence="3" type="ORF">HHU12_32080</name>
</gene>
<feature type="transmembrane region" description="Helical" evidence="1">
    <location>
        <begin position="87"/>
        <end position="112"/>
    </location>
</feature>
<proteinExistence type="predicted"/>
<keyword evidence="1" id="KW-0812">Transmembrane</keyword>
<sequence length="363" mass="41741">MISIKKRRQLVQVIPFGVVSLLFGLIYSFLEHGILGHSAHYPTTGNPYHYAPFSSAFLAFFGGTLMGVLEVFFLNRIFHYKSFSKKLIIKTLIYLLIIAILVFLMTCFGHAIERETYPFDPQVVGFAFNFLMSFAFISMELYMALGIVICLFYTEVSDNIGQEVLINFFLGRYHRPIEEHRVFMFLDMKDSTAIAERLGHTMYFDMLREYYADLSNSILNYNGHIYQYVGDEVVVTWTMENGLDKNNCLNCFYDMKRSLQEQAEKYKERFDVAPTFKAGIHLGKVTTGEIGVTKKDIIFSGDVLNTTARIQSLCNSYKTDLLISERLLEFLKIENVFSTTDIGSVELRGRNEKVNLFSVKQIA</sequence>
<reference evidence="3 4" key="1">
    <citation type="submission" date="2020-04" db="EMBL/GenBank/DDBJ databases">
        <title>Flammeovirga sp. SR4, a novel species isolated from seawater.</title>
        <authorList>
            <person name="Wang X."/>
        </authorList>
    </citation>
    <scope>NUCLEOTIDE SEQUENCE [LARGE SCALE GENOMIC DNA]</scope>
    <source>
        <strain evidence="3 4">ATCC 23126</strain>
    </source>
</reference>
<comment type="caution">
    <text evidence="3">The sequence shown here is derived from an EMBL/GenBank/DDBJ whole genome shotgun (WGS) entry which is preliminary data.</text>
</comment>
<organism evidence="3 4">
    <name type="scientific">Flammeovirga aprica JL-4</name>
    <dbReference type="NCBI Taxonomy" id="694437"/>
    <lineage>
        <taxon>Bacteria</taxon>
        <taxon>Pseudomonadati</taxon>
        <taxon>Bacteroidota</taxon>
        <taxon>Cytophagia</taxon>
        <taxon>Cytophagales</taxon>
        <taxon>Flammeovirgaceae</taxon>
        <taxon>Flammeovirga</taxon>
    </lineage>
</organism>
<feature type="transmembrane region" description="Helical" evidence="1">
    <location>
        <begin position="12"/>
        <end position="30"/>
    </location>
</feature>
<dbReference type="AlphaFoldDB" id="A0A7X9XDA1"/>
<dbReference type="Gene3D" id="3.30.70.1230">
    <property type="entry name" value="Nucleotide cyclase"/>
    <property type="match status" value="1"/>
</dbReference>
<dbReference type="RefSeq" id="WP_169660828.1">
    <property type="nucleotide sequence ID" value="NZ_JABANE010000185.1"/>
</dbReference>
<dbReference type="SUPFAM" id="SSF55073">
    <property type="entry name" value="Nucleotide cyclase"/>
    <property type="match status" value="1"/>
</dbReference>
<dbReference type="PANTHER" id="PTHR43081">
    <property type="entry name" value="ADENYLATE CYCLASE, TERMINAL-DIFFERENTIATION SPECIFIC-RELATED"/>
    <property type="match status" value="1"/>
</dbReference>
<dbReference type="PROSITE" id="PS50125">
    <property type="entry name" value="GUANYLATE_CYCLASE_2"/>
    <property type="match status" value="1"/>
</dbReference>
<dbReference type="PANTHER" id="PTHR43081:SF1">
    <property type="entry name" value="ADENYLATE CYCLASE, TERMINAL-DIFFERENTIATION SPECIFIC"/>
    <property type="match status" value="1"/>
</dbReference>
<dbReference type="GO" id="GO:0009190">
    <property type="term" value="P:cyclic nucleotide biosynthetic process"/>
    <property type="evidence" value="ECO:0007669"/>
    <property type="project" value="InterPro"/>
</dbReference>
<evidence type="ECO:0000256" key="1">
    <source>
        <dbReference type="SAM" id="Phobius"/>
    </source>
</evidence>
<feature type="transmembrane region" description="Helical" evidence="1">
    <location>
        <begin position="50"/>
        <end position="75"/>
    </location>
</feature>
<keyword evidence="1" id="KW-1133">Transmembrane helix</keyword>
<dbReference type="GO" id="GO:0004016">
    <property type="term" value="F:adenylate cyclase activity"/>
    <property type="evidence" value="ECO:0007669"/>
    <property type="project" value="UniProtKB-ARBA"/>
</dbReference>
<dbReference type="GO" id="GO:0035556">
    <property type="term" value="P:intracellular signal transduction"/>
    <property type="evidence" value="ECO:0007669"/>
    <property type="project" value="InterPro"/>
</dbReference>
<keyword evidence="1" id="KW-0472">Membrane</keyword>
<dbReference type="CDD" id="cd07302">
    <property type="entry name" value="CHD"/>
    <property type="match status" value="1"/>
</dbReference>
<dbReference type="InterPro" id="IPR001054">
    <property type="entry name" value="A/G_cyclase"/>
</dbReference>
<protein>
    <submittedName>
        <fullName evidence="3">Adenylate/guanylate cyclase domain-containing protein</fullName>
    </submittedName>
</protein>
<evidence type="ECO:0000313" key="3">
    <source>
        <dbReference type="EMBL" id="NME72642.1"/>
    </source>
</evidence>
<evidence type="ECO:0000259" key="2">
    <source>
        <dbReference type="PROSITE" id="PS50125"/>
    </source>
</evidence>
<dbReference type="EMBL" id="JABANE010000185">
    <property type="protein sequence ID" value="NME72642.1"/>
    <property type="molecule type" value="Genomic_DNA"/>
</dbReference>
<accession>A0A7X9XDA1</accession>